<dbReference type="InterPro" id="IPR042100">
    <property type="entry name" value="Bug_dom1"/>
</dbReference>
<sequence length="327" mass="34613">MSVLMRTILVALASALVSVQAYCQTEVYPSRGVRMLVPYSAGSGVDLLARSFAHGMEGKLKNPVVVENREGATGLIGTQAAARSPADGYTLLANANPPFMVAPLSLQPPPYDVLKAFAPVARIGSVPLVMIIAADSPVKGFAQLRDYAKAHPDKATYSSTGNGSPGQLFMETVKATTGLQLREVPYKSSTQALTDLIGGQVLTSIVSLPAADQLIQNGRLRVLAVGSRERLARFPDAPTLSEVLGSPLEASVWYGFLVPAGVAPEKIALLHSAVATVFDTEEARKSMQTLGIIPDLQSPTQFAASLRQDAEAARRMLSLVEQSKTTP</sequence>
<dbReference type="InterPro" id="IPR005064">
    <property type="entry name" value="BUG"/>
</dbReference>
<keyword evidence="4" id="KW-1185">Reference proteome</keyword>
<dbReference type="PIRSF" id="PIRSF017082">
    <property type="entry name" value="YflP"/>
    <property type="match status" value="1"/>
</dbReference>
<accession>A0ABU8WWI7</accession>
<gene>
    <name evidence="3" type="ORF">WKW82_31705</name>
</gene>
<comment type="caution">
    <text evidence="3">The sequence shown here is derived from an EMBL/GenBank/DDBJ whole genome shotgun (WGS) entry which is preliminary data.</text>
</comment>
<comment type="similarity">
    <text evidence="1">Belongs to the UPF0065 (bug) family.</text>
</comment>
<feature type="chain" id="PRO_5046631139" evidence="2">
    <location>
        <begin position="24"/>
        <end position="327"/>
    </location>
</feature>
<proteinExistence type="inferred from homology"/>
<dbReference type="Pfam" id="PF03401">
    <property type="entry name" value="TctC"/>
    <property type="match status" value="1"/>
</dbReference>
<dbReference type="EMBL" id="JBBKZT010000020">
    <property type="protein sequence ID" value="MEJ8851240.1"/>
    <property type="molecule type" value="Genomic_DNA"/>
</dbReference>
<dbReference type="RefSeq" id="WP_340346793.1">
    <property type="nucleotide sequence ID" value="NZ_JBBKZT010000020.1"/>
</dbReference>
<dbReference type="PANTHER" id="PTHR42928">
    <property type="entry name" value="TRICARBOXYLATE-BINDING PROTEIN"/>
    <property type="match status" value="1"/>
</dbReference>
<protein>
    <submittedName>
        <fullName evidence="3">Tripartite tricarboxylate transporter substrate binding protein</fullName>
    </submittedName>
</protein>
<dbReference type="Proteomes" id="UP001385892">
    <property type="component" value="Unassembled WGS sequence"/>
</dbReference>
<dbReference type="Gene3D" id="3.40.190.10">
    <property type="entry name" value="Periplasmic binding protein-like II"/>
    <property type="match status" value="1"/>
</dbReference>
<feature type="signal peptide" evidence="2">
    <location>
        <begin position="1"/>
        <end position="23"/>
    </location>
</feature>
<evidence type="ECO:0000313" key="3">
    <source>
        <dbReference type="EMBL" id="MEJ8851240.1"/>
    </source>
</evidence>
<evidence type="ECO:0000256" key="1">
    <source>
        <dbReference type="ARBA" id="ARBA00006987"/>
    </source>
</evidence>
<dbReference type="PANTHER" id="PTHR42928:SF5">
    <property type="entry name" value="BLR1237 PROTEIN"/>
    <property type="match status" value="1"/>
</dbReference>
<dbReference type="CDD" id="cd07012">
    <property type="entry name" value="PBP2_Bug_TTT"/>
    <property type="match status" value="1"/>
</dbReference>
<evidence type="ECO:0000256" key="2">
    <source>
        <dbReference type="SAM" id="SignalP"/>
    </source>
</evidence>
<dbReference type="SUPFAM" id="SSF53850">
    <property type="entry name" value="Periplasmic binding protein-like II"/>
    <property type="match status" value="1"/>
</dbReference>
<evidence type="ECO:0000313" key="4">
    <source>
        <dbReference type="Proteomes" id="UP001385892"/>
    </source>
</evidence>
<reference evidence="3 4" key="1">
    <citation type="submission" date="2024-03" db="EMBL/GenBank/DDBJ databases">
        <title>Novel species of the genus Variovorax.</title>
        <authorList>
            <person name="Liu Q."/>
            <person name="Xin Y.-H."/>
        </authorList>
    </citation>
    <scope>NUCLEOTIDE SEQUENCE [LARGE SCALE GENOMIC DNA]</scope>
    <source>
        <strain evidence="3 4">KACC 18900</strain>
    </source>
</reference>
<keyword evidence="2" id="KW-0732">Signal</keyword>
<name>A0ABU8WWI7_9BURK</name>
<dbReference type="Gene3D" id="3.40.190.150">
    <property type="entry name" value="Bordetella uptake gene, domain 1"/>
    <property type="match status" value="1"/>
</dbReference>
<organism evidence="3 4">
    <name type="scientific">Variovorax rhizosphaerae</name>
    <dbReference type="NCBI Taxonomy" id="1836200"/>
    <lineage>
        <taxon>Bacteria</taxon>
        <taxon>Pseudomonadati</taxon>
        <taxon>Pseudomonadota</taxon>
        <taxon>Betaproteobacteria</taxon>
        <taxon>Burkholderiales</taxon>
        <taxon>Comamonadaceae</taxon>
        <taxon>Variovorax</taxon>
    </lineage>
</organism>